<keyword evidence="1" id="KW-0472">Membrane</keyword>
<gene>
    <name evidence="2" type="ORF">A3B36_02645</name>
</gene>
<feature type="transmembrane region" description="Helical" evidence="1">
    <location>
        <begin position="12"/>
        <end position="34"/>
    </location>
</feature>
<accession>A0A1F7V6G4</accession>
<dbReference type="SUPFAM" id="SSF54523">
    <property type="entry name" value="Pili subunits"/>
    <property type="match status" value="1"/>
</dbReference>
<evidence type="ECO:0000313" key="2">
    <source>
        <dbReference type="EMBL" id="OGL85584.1"/>
    </source>
</evidence>
<dbReference type="Proteomes" id="UP000177704">
    <property type="component" value="Unassembled WGS sequence"/>
</dbReference>
<sequence length="161" mass="17745">MRTKKLSHSGFTLIEAFFTMFIITLFTSLAAGYVQRVRQEARDVKRLADLRQVSAALTLFEHQRGNYPLGTHVLLGAPEASALDHRGWVSAPEDPAYLTRLEPDPLAAATLPCVKNVPQPCAYNYSSADGGDYSIRFYLEHGVAPLSAPGTYQLTSQGYRP</sequence>
<dbReference type="EMBL" id="MGEM01000006">
    <property type="protein sequence ID" value="OGL85584.1"/>
    <property type="molecule type" value="Genomic_DNA"/>
</dbReference>
<organism evidence="2 3">
    <name type="scientific">Candidatus Uhrbacteria bacterium RIFCSPLOWO2_01_FULL_55_36</name>
    <dbReference type="NCBI Taxonomy" id="1802404"/>
    <lineage>
        <taxon>Bacteria</taxon>
        <taxon>Candidatus Uhriibacteriota</taxon>
    </lineage>
</organism>
<name>A0A1F7V6G4_9BACT</name>
<dbReference type="AlphaFoldDB" id="A0A1F7V6G4"/>
<dbReference type="PROSITE" id="PS00409">
    <property type="entry name" value="PROKAR_NTER_METHYL"/>
    <property type="match status" value="1"/>
</dbReference>
<evidence type="ECO:0000313" key="3">
    <source>
        <dbReference type="Proteomes" id="UP000177704"/>
    </source>
</evidence>
<dbReference type="InterPro" id="IPR012902">
    <property type="entry name" value="N_methyl_site"/>
</dbReference>
<dbReference type="Gene3D" id="3.30.700.10">
    <property type="entry name" value="Glycoprotein, Type 4 Pilin"/>
    <property type="match status" value="1"/>
</dbReference>
<evidence type="ECO:0008006" key="4">
    <source>
        <dbReference type="Google" id="ProtNLM"/>
    </source>
</evidence>
<protein>
    <recommendedName>
        <fullName evidence="4">Type II secretion system protein GspG C-terminal domain-containing protein</fullName>
    </recommendedName>
</protein>
<keyword evidence="1" id="KW-0812">Transmembrane</keyword>
<keyword evidence="1" id="KW-1133">Transmembrane helix</keyword>
<proteinExistence type="predicted"/>
<comment type="caution">
    <text evidence="2">The sequence shown here is derived from an EMBL/GenBank/DDBJ whole genome shotgun (WGS) entry which is preliminary data.</text>
</comment>
<dbReference type="InterPro" id="IPR045584">
    <property type="entry name" value="Pilin-like"/>
</dbReference>
<evidence type="ECO:0000256" key="1">
    <source>
        <dbReference type="SAM" id="Phobius"/>
    </source>
</evidence>
<reference evidence="2 3" key="1">
    <citation type="journal article" date="2016" name="Nat. Commun.">
        <title>Thousands of microbial genomes shed light on interconnected biogeochemical processes in an aquifer system.</title>
        <authorList>
            <person name="Anantharaman K."/>
            <person name="Brown C.T."/>
            <person name="Hug L.A."/>
            <person name="Sharon I."/>
            <person name="Castelle C.J."/>
            <person name="Probst A.J."/>
            <person name="Thomas B.C."/>
            <person name="Singh A."/>
            <person name="Wilkins M.J."/>
            <person name="Karaoz U."/>
            <person name="Brodie E.L."/>
            <person name="Williams K.H."/>
            <person name="Hubbard S.S."/>
            <person name="Banfield J.F."/>
        </authorList>
    </citation>
    <scope>NUCLEOTIDE SEQUENCE [LARGE SCALE GENOMIC DNA]</scope>
</reference>